<dbReference type="RefSeq" id="WP_379712174.1">
    <property type="nucleotide sequence ID" value="NZ_JBHTBS010000004.1"/>
</dbReference>
<reference evidence="3" key="1">
    <citation type="journal article" date="2019" name="Int. J. Syst. Evol. Microbiol.">
        <title>The Global Catalogue of Microorganisms (GCM) 10K type strain sequencing project: providing services to taxonomists for standard genome sequencing and annotation.</title>
        <authorList>
            <consortium name="The Broad Institute Genomics Platform"/>
            <consortium name="The Broad Institute Genome Sequencing Center for Infectious Disease"/>
            <person name="Wu L."/>
            <person name="Ma J."/>
        </authorList>
    </citation>
    <scope>NUCLEOTIDE SEQUENCE [LARGE SCALE GENOMIC DNA]</scope>
    <source>
        <strain evidence="3">CGMCC 4.1467</strain>
    </source>
</reference>
<name>A0ABW2L7F0_9BACT</name>
<feature type="transmembrane region" description="Helical" evidence="1">
    <location>
        <begin position="44"/>
        <end position="65"/>
    </location>
</feature>
<evidence type="ECO:0000313" key="2">
    <source>
        <dbReference type="EMBL" id="MFC7337674.1"/>
    </source>
</evidence>
<feature type="transmembrane region" description="Helical" evidence="1">
    <location>
        <begin position="12"/>
        <end position="32"/>
    </location>
</feature>
<proteinExistence type="predicted"/>
<keyword evidence="3" id="KW-1185">Reference proteome</keyword>
<dbReference type="EMBL" id="JBHTBS010000004">
    <property type="protein sequence ID" value="MFC7337674.1"/>
    <property type="molecule type" value="Genomic_DNA"/>
</dbReference>
<evidence type="ECO:0000313" key="3">
    <source>
        <dbReference type="Proteomes" id="UP001596472"/>
    </source>
</evidence>
<keyword evidence="1" id="KW-1133">Transmembrane helix</keyword>
<gene>
    <name evidence="2" type="ORF">ACFQY0_10840</name>
</gene>
<sequence length="103" mass="10671">MRETIEEDDRDWTENTALAAPALLGAAAGLILGEVMHSGARRGIAIGLAALGVAALVPLTVGGIVNKVNGPQTRRGAQRRLDGIRRSVGGGYVDDELREAGVV</sequence>
<keyword evidence="1" id="KW-0472">Membrane</keyword>
<dbReference type="Proteomes" id="UP001596472">
    <property type="component" value="Unassembled WGS sequence"/>
</dbReference>
<keyword evidence="1" id="KW-0812">Transmembrane</keyword>
<protein>
    <submittedName>
        <fullName evidence="2">Uncharacterized protein</fullName>
    </submittedName>
</protein>
<comment type="caution">
    <text evidence="2">The sequence shown here is derived from an EMBL/GenBank/DDBJ whole genome shotgun (WGS) entry which is preliminary data.</text>
</comment>
<evidence type="ECO:0000256" key="1">
    <source>
        <dbReference type="SAM" id="Phobius"/>
    </source>
</evidence>
<accession>A0ABW2L7F0</accession>
<organism evidence="2 3">
    <name type="scientific">Haloferula chungangensis</name>
    <dbReference type="NCBI Taxonomy" id="1048331"/>
    <lineage>
        <taxon>Bacteria</taxon>
        <taxon>Pseudomonadati</taxon>
        <taxon>Verrucomicrobiota</taxon>
        <taxon>Verrucomicrobiia</taxon>
        <taxon>Verrucomicrobiales</taxon>
        <taxon>Verrucomicrobiaceae</taxon>
        <taxon>Haloferula</taxon>
    </lineage>
</organism>